<protein>
    <submittedName>
        <fullName evidence="2">Uncharacterized protein</fullName>
    </submittedName>
</protein>
<sequence length="161" mass="17318">MGGGGTTVPRVSEVSQSLRTITLSSQRVDQEESPKALQGPHCPTPATCTPSPDNDLDVWEPALHLCQHRAPCHYLAALLHRILGEWGAEQGQAKPPPVAAVNHYRTPGPGCQTVLHRDLTSLGLQQPAKRQAAPGTFHPTLGHGTLGGQVNDYYIITHWMG</sequence>
<dbReference type="EMBL" id="BEZZ01004278">
    <property type="protein sequence ID" value="GCC17929.1"/>
    <property type="molecule type" value="Genomic_DNA"/>
</dbReference>
<proteinExistence type="predicted"/>
<keyword evidence="3" id="KW-1185">Reference proteome</keyword>
<evidence type="ECO:0000313" key="2">
    <source>
        <dbReference type="EMBL" id="GCC17929.1"/>
    </source>
</evidence>
<name>A0A401RIG0_CHIPU</name>
<reference evidence="2 3" key="1">
    <citation type="journal article" date="2018" name="Nat. Ecol. Evol.">
        <title>Shark genomes provide insights into elasmobranch evolution and the origin of vertebrates.</title>
        <authorList>
            <person name="Hara Y"/>
            <person name="Yamaguchi K"/>
            <person name="Onimaru K"/>
            <person name="Kadota M"/>
            <person name="Koyanagi M"/>
            <person name="Keeley SD"/>
            <person name="Tatsumi K"/>
            <person name="Tanaka K"/>
            <person name="Motone F"/>
            <person name="Kageyama Y"/>
            <person name="Nozu R"/>
            <person name="Adachi N"/>
            <person name="Nishimura O"/>
            <person name="Nakagawa R"/>
            <person name="Tanegashima C"/>
            <person name="Kiyatake I"/>
            <person name="Matsumoto R"/>
            <person name="Murakumo K"/>
            <person name="Nishida K"/>
            <person name="Terakita A"/>
            <person name="Kuratani S"/>
            <person name="Sato K"/>
            <person name="Hyodo S Kuraku.S."/>
        </authorList>
    </citation>
    <scope>NUCLEOTIDE SEQUENCE [LARGE SCALE GENOMIC DNA]</scope>
</reference>
<evidence type="ECO:0000256" key="1">
    <source>
        <dbReference type="SAM" id="MobiDB-lite"/>
    </source>
</evidence>
<dbReference type="Proteomes" id="UP000287033">
    <property type="component" value="Unassembled WGS sequence"/>
</dbReference>
<comment type="caution">
    <text evidence="2">The sequence shown here is derived from an EMBL/GenBank/DDBJ whole genome shotgun (WGS) entry which is preliminary data.</text>
</comment>
<feature type="region of interest" description="Disordered" evidence="1">
    <location>
        <begin position="24"/>
        <end position="49"/>
    </location>
</feature>
<organism evidence="2 3">
    <name type="scientific">Chiloscyllium punctatum</name>
    <name type="common">Brownbanded bambooshark</name>
    <name type="synonym">Hemiscyllium punctatum</name>
    <dbReference type="NCBI Taxonomy" id="137246"/>
    <lineage>
        <taxon>Eukaryota</taxon>
        <taxon>Metazoa</taxon>
        <taxon>Chordata</taxon>
        <taxon>Craniata</taxon>
        <taxon>Vertebrata</taxon>
        <taxon>Chondrichthyes</taxon>
        <taxon>Elasmobranchii</taxon>
        <taxon>Galeomorphii</taxon>
        <taxon>Galeoidea</taxon>
        <taxon>Orectolobiformes</taxon>
        <taxon>Hemiscylliidae</taxon>
        <taxon>Chiloscyllium</taxon>
    </lineage>
</organism>
<accession>A0A401RIG0</accession>
<evidence type="ECO:0000313" key="3">
    <source>
        <dbReference type="Proteomes" id="UP000287033"/>
    </source>
</evidence>
<gene>
    <name evidence="2" type="ORF">chiPu_0021597</name>
</gene>
<dbReference type="AlphaFoldDB" id="A0A401RIG0"/>